<dbReference type="RefSeq" id="WP_343862577.1">
    <property type="nucleotide sequence ID" value="NZ_BAAACX010000013.1"/>
</dbReference>
<comment type="caution">
    <text evidence="2">The sequence shown here is derived from an EMBL/GenBank/DDBJ whole genome shotgun (WGS) entry which is preliminary data.</text>
</comment>
<protein>
    <submittedName>
        <fullName evidence="2">Uncharacterized protein</fullName>
    </submittedName>
</protein>
<evidence type="ECO:0000313" key="2">
    <source>
        <dbReference type="EMBL" id="GAA0397569.1"/>
    </source>
</evidence>
<organism evidence="2 3">
    <name type="scientific">Paenibacillus motobuensis</name>
    <dbReference type="NCBI Taxonomy" id="295324"/>
    <lineage>
        <taxon>Bacteria</taxon>
        <taxon>Bacillati</taxon>
        <taxon>Bacillota</taxon>
        <taxon>Bacilli</taxon>
        <taxon>Bacillales</taxon>
        <taxon>Paenibacillaceae</taxon>
        <taxon>Paenibacillus</taxon>
    </lineage>
</organism>
<keyword evidence="3" id="KW-1185">Reference proteome</keyword>
<evidence type="ECO:0000256" key="1">
    <source>
        <dbReference type="SAM" id="MobiDB-lite"/>
    </source>
</evidence>
<reference evidence="3" key="1">
    <citation type="journal article" date="2019" name="Int. J. Syst. Evol. Microbiol.">
        <title>The Global Catalogue of Microorganisms (GCM) 10K type strain sequencing project: providing services to taxonomists for standard genome sequencing and annotation.</title>
        <authorList>
            <consortium name="The Broad Institute Genomics Platform"/>
            <consortium name="The Broad Institute Genome Sequencing Center for Infectious Disease"/>
            <person name="Wu L."/>
            <person name="Ma J."/>
        </authorList>
    </citation>
    <scope>NUCLEOTIDE SEQUENCE [LARGE SCALE GENOMIC DNA]</scope>
    <source>
        <strain evidence="3">JCM 12774</strain>
    </source>
</reference>
<feature type="region of interest" description="Disordered" evidence="1">
    <location>
        <begin position="1"/>
        <end position="62"/>
    </location>
</feature>
<sequence>MLRPKVRAGRRPKSRRLGRGNAGKRKLALKRGRRLHGRGLRKSRSKRRGRFQRRRYLNHRRKRNLASDPIVVTVPEEVANDSESYQNSYNDAYQEGFDSGFSQGFEDGHKIGYKERI</sequence>
<proteinExistence type="predicted"/>
<accession>A0ABN0YJX5</accession>
<evidence type="ECO:0000313" key="3">
    <source>
        <dbReference type="Proteomes" id="UP001500340"/>
    </source>
</evidence>
<gene>
    <name evidence="2" type="ORF">GCM10008933_30140</name>
</gene>
<dbReference type="EMBL" id="BAAACX010000013">
    <property type="protein sequence ID" value="GAA0397569.1"/>
    <property type="molecule type" value="Genomic_DNA"/>
</dbReference>
<name>A0ABN0YJX5_9BACL</name>
<dbReference type="Proteomes" id="UP001500340">
    <property type="component" value="Unassembled WGS sequence"/>
</dbReference>